<gene>
    <name evidence="1" type="ORF">AOX59_03570</name>
</gene>
<dbReference type="RefSeq" id="WP_068441949.1">
    <property type="nucleotide sequence ID" value="NZ_CP013862.1"/>
</dbReference>
<name>A0A0U4FPI7_9BACI</name>
<evidence type="ECO:0000313" key="1">
    <source>
        <dbReference type="EMBL" id="ALX47765.1"/>
    </source>
</evidence>
<keyword evidence="2" id="KW-1185">Reference proteome</keyword>
<dbReference type="AlphaFoldDB" id="A0A0U4FPI7"/>
<dbReference type="EMBL" id="CP013862">
    <property type="protein sequence ID" value="ALX47765.1"/>
    <property type="molecule type" value="Genomic_DNA"/>
</dbReference>
<organism evidence="1 2">
    <name type="scientific">Lentibacillus amyloliquefaciens</name>
    <dbReference type="NCBI Taxonomy" id="1472767"/>
    <lineage>
        <taxon>Bacteria</taxon>
        <taxon>Bacillati</taxon>
        <taxon>Bacillota</taxon>
        <taxon>Bacilli</taxon>
        <taxon>Bacillales</taxon>
        <taxon>Bacillaceae</taxon>
        <taxon>Lentibacillus</taxon>
    </lineage>
</organism>
<protein>
    <submittedName>
        <fullName evidence="1">Uncharacterized protein</fullName>
    </submittedName>
</protein>
<proteinExistence type="predicted"/>
<reference evidence="1 2" key="1">
    <citation type="submission" date="2016-01" db="EMBL/GenBank/DDBJ databases">
        <title>Complete genome sequence of strain Lentibacillus amyloliquefaciens LAM0015T isolated from saline sediment.</title>
        <authorList>
            <person name="Wang J.-L."/>
            <person name="He M.-X."/>
        </authorList>
    </citation>
    <scope>NUCLEOTIDE SEQUENCE [LARGE SCALE GENOMIC DNA]</scope>
    <source>
        <strain evidence="1 2">LAM0015</strain>
    </source>
</reference>
<sequence>MKNKTKSMGIELAREIVKHNKKVDEMISHKTYEFDVWKEEGKACVQTAICNVGGCAAHYLTFSSLDKAKRQASIMTILGEKMQTVGICNECLNDGADDDCCSHCGGDKTPVYDEFPDWLKFCPECDKYVD</sequence>
<dbReference type="KEGG" id="lao:AOX59_03570"/>
<accession>A0A0U4FPI7</accession>
<evidence type="ECO:0000313" key="2">
    <source>
        <dbReference type="Proteomes" id="UP000050331"/>
    </source>
</evidence>
<dbReference type="Proteomes" id="UP000050331">
    <property type="component" value="Chromosome"/>
</dbReference>
<dbReference type="STRING" id="1472767.AOX59_03570"/>